<dbReference type="PANTHER" id="PTHR47623:SF1">
    <property type="entry name" value="OS09G0287300 PROTEIN"/>
    <property type="match status" value="1"/>
</dbReference>
<proteinExistence type="predicted"/>
<dbReference type="SUPFAM" id="SSF53254">
    <property type="entry name" value="Phosphoglycerate mutase-like"/>
    <property type="match status" value="1"/>
</dbReference>
<keyword evidence="2" id="KW-1185">Reference proteome</keyword>
<dbReference type="Pfam" id="PF00300">
    <property type="entry name" value="His_Phos_1"/>
    <property type="match status" value="1"/>
</dbReference>
<dbReference type="Proteomes" id="UP000708347">
    <property type="component" value="Unassembled WGS sequence"/>
</dbReference>
<dbReference type="PANTHER" id="PTHR47623">
    <property type="entry name" value="OS09G0287300 PROTEIN"/>
    <property type="match status" value="1"/>
</dbReference>
<organism evidence="1 2">
    <name type="scientific">Mycolicibacterium sphagni</name>
    <dbReference type="NCBI Taxonomy" id="1786"/>
    <lineage>
        <taxon>Bacteria</taxon>
        <taxon>Bacillati</taxon>
        <taxon>Actinomycetota</taxon>
        <taxon>Actinomycetes</taxon>
        <taxon>Mycobacteriales</taxon>
        <taxon>Mycobacteriaceae</taxon>
        <taxon>Mycolicibacterium</taxon>
    </lineage>
</organism>
<comment type="caution">
    <text evidence="1">The sequence shown here is derived from an EMBL/GenBank/DDBJ whole genome shotgun (WGS) entry which is preliminary data.</text>
</comment>
<accession>A0ABX2JQR0</accession>
<dbReference type="SMART" id="SM00855">
    <property type="entry name" value="PGAM"/>
    <property type="match status" value="1"/>
</dbReference>
<protein>
    <submittedName>
        <fullName evidence="1">Histidine phosphatase family protein</fullName>
    </submittedName>
</protein>
<dbReference type="InterPro" id="IPR029033">
    <property type="entry name" value="His_PPase_superfam"/>
</dbReference>
<dbReference type="CDD" id="cd07067">
    <property type="entry name" value="HP_PGM_like"/>
    <property type="match status" value="1"/>
</dbReference>
<sequence length="168" mass="18051">MTAPHRTLILMRHAKSDYPNGVVDHDRPLAPRGIREAGVAGDWLRANVPPIDLVLCSSATRTRQTLDRTEVTAPVTYSERLYGATAGTTIDEINQVGDDIATLLVVGHEPTMSHVALGLAEPDHSDTDAAERIAIKYPTSAIAVLRVPGGWSGLQLSSAELTAFHVPR</sequence>
<dbReference type="EMBL" id="VBSB01000006">
    <property type="protein sequence ID" value="NTY60024.1"/>
    <property type="molecule type" value="Genomic_DNA"/>
</dbReference>
<evidence type="ECO:0000313" key="2">
    <source>
        <dbReference type="Proteomes" id="UP000708347"/>
    </source>
</evidence>
<name>A0ABX2JQR0_9MYCO</name>
<dbReference type="InterPro" id="IPR013078">
    <property type="entry name" value="His_Pase_superF_clade-1"/>
</dbReference>
<evidence type="ECO:0000313" key="1">
    <source>
        <dbReference type="EMBL" id="NTY60024.1"/>
    </source>
</evidence>
<dbReference type="Gene3D" id="3.40.50.1240">
    <property type="entry name" value="Phosphoglycerate mutase-like"/>
    <property type="match status" value="1"/>
</dbReference>
<gene>
    <name evidence="1" type="ORF">FEG63_10745</name>
</gene>
<reference evidence="1 2" key="1">
    <citation type="submission" date="2019-05" db="EMBL/GenBank/DDBJ databases">
        <title>Mycolicibacterium sphagni ENV482 genome assembly.</title>
        <authorList>
            <person name="Chen W."/>
            <person name="Faulkner N.W."/>
            <person name="Hyman M.R."/>
        </authorList>
    </citation>
    <scope>NUCLEOTIDE SEQUENCE [LARGE SCALE GENOMIC DNA]</scope>
    <source>
        <strain evidence="1 2">ENV482</strain>
    </source>
</reference>